<protein>
    <submittedName>
        <fullName evidence="3">PH domain-containing protein</fullName>
    </submittedName>
</protein>
<evidence type="ECO:0000256" key="2">
    <source>
        <dbReference type="SAM" id="Phobius"/>
    </source>
</evidence>
<gene>
    <name evidence="3" type="ORF">GMA10_07195</name>
</gene>
<keyword evidence="4" id="KW-1185">Reference proteome</keyword>
<evidence type="ECO:0000313" key="3">
    <source>
        <dbReference type="EMBL" id="MUN54997.1"/>
    </source>
</evidence>
<accession>A0A7K1LIH4</accession>
<name>A0A7K1LIH4_9MICC</name>
<evidence type="ECO:0000256" key="1">
    <source>
        <dbReference type="SAM" id="MobiDB-lite"/>
    </source>
</evidence>
<proteinExistence type="predicted"/>
<sequence>MRRRNGQNRRGGRRGPSQAGKRVLGRRLRNGDRVKFRDSLDPGEQVITCNRAHALKLLRPAIVLLIAIFATNFLQVVTAGHSGWSAVGPIILIAALVYVVVRFIKWATTGYALTNRRIVVFRGVGGGGPVSIPLEYVAGVVGPRGGARLTGCGTIRISARGQTFELTCQKDPGRFSDLCYRAHLRRVNALR</sequence>
<dbReference type="Proteomes" id="UP000462152">
    <property type="component" value="Unassembled WGS sequence"/>
</dbReference>
<evidence type="ECO:0000313" key="4">
    <source>
        <dbReference type="Proteomes" id="UP000462152"/>
    </source>
</evidence>
<keyword evidence="2" id="KW-0472">Membrane</keyword>
<comment type="caution">
    <text evidence="3">The sequence shown here is derived from an EMBL/GenBank/DDBJ whole genome shotgun (WGS) entry which is preliminary data.</text>
</comment>
<feature type="region of interest" description="Disordered" evidence="1">
    <location>
        <begin position="1"/>
        <end position="21"/>
    </location>
</feature>
<keyword evidence="2" id="KW-0812">Transmembrane</keyword>
<dbReference type="AlphaFoldDB" id="A0A7K1LIH4"/>
<feature type="transmembrane region" description="Helical" evidence="2">
    <location>
        <begin position="57"/>
        <end position="77"/>
    </location>
</feature>
<keyword evidence="2" id="KW-1133">Transmembrane helix</keyword>
<feature type="compositionally biased region" description="Basic residues" evidence="1">
    <location>
        <begin position="1"/>
        <end position="13"/>
    </location>
</feature>
<dbReference type="EMBL" id="WOGT01000003">
    <property type="protein sequence ID" value="MUN54997.1"/>
    <property type="molecule type" value="Genomic_DNA"/>
</dbReference>
<reference evidence="3 4" key="1">
    <citation type="submission" date="2019-12" db="EMBL/GenBank/DDBJ databases">
        <authorList>
            <person name="Li J."/>
            <person name="Shi Y."/>
            <person name="Xu G."/>
            <person name="Xiao D."/>
            <person name="Ran X."/>
        </authorList>
    </citation>
    <scope>NUCLEOTIDE SEQUENCE [LARGE SCALE GENOMIC DNA]</scope>
    <source>
        <strain evidence="3 4">JCM 15915</strain>
    </source>
</reference>
<feature type="transmembrane region" description="Helical" evidence="2">
    <location>
        <begin position="83"/>
        <end position="101"/>
    </location>
</feature>
<organism evidence="3 4">
    <name type="scientific">Rothia koreensis</name>
    <dbReference type="NCBI Taxonomy" id="592378"/>
    <lineage>
        <taxon>Bacteria</taxon>
        <taxon>Bacillati</taxon>
        <taxon>Actinomycetota</taxon>
        <taxon>Actinomycetes</taxon>
        <taxon>Micrococcales</taxon>
        <taxon>Micrococcaceae</taxon>
        <taxon>Rothia</taxon>
    </lineage>
</organism>